<proteinExistence type="predicted"/>
<dbReference type="EMBL" id="VSSQ01137242">
    <property type="protein sequence ID" value="MPN61102.1"/>
    <property type="molecule type" value="Genomic_DNA"/>
</dbReference>
<sequence>MNLRFQFLEKMTVIPIDLNNLPHPLQYLLPIILRISAPGKIDTLHYDPTAFIDAIGGKTALILIQICQGMLLCIFHQPGCPSLIQNRLLGSQNYRAGQVLQGNKAGG</sequence>
<organism evidence="1">
    <name type="scientific">bioreactor metagenome</name>
    <dbReference type="NCBI Taxonomy" id="1076179"/>
    <lineage>
        <taxon>unclassified sequences</taxon>
        <taxon>metagenomes</taxon>
        <taxon>ecological metagenomes</taxon>
    </lineage>
</organism>
<accession>A0A645JD56</accession>
<name>A0A645JD56_9ZZZZ</name>
<dbReference type="AlphaFoldDB" id="A0A645JD56"/>
<evidence type="ECO:0000313" key="1">
    <source>
        <dbReference type="EMBL" id="MPN61102.1"/>
    </source>
</evidence>
<protein>
    <submittedName>
        <fullName evidence="1">Uncharacterized protein</fullName>
    </submittedName>
</protein>
<reference evidence="1" key="1">
    <citation type="submission" date="2019-08" db="EMBL/GenBank/DDBJ databases">
        <authorList>
            <person name="Kucharzyk K."/>
            <person name="Murdoch R.W."/>
            <person name="Higgins S."/>
            <person name="Loffler F."/>
        </authorList>
    </citation>
    <scope>NUCLEOTIDE SEQUENCE</scope>
</reference>
<comment type="caution">
    <text evidence="1">The sequence shown here is derived from an EMBL/GenBank/DDBJ whole genome shotgun (WGS) entry which is preliminary data.</text>
</comment>
<gene>
    <name evidence="1" type="ORF">SDC9_208836</name>
</gene>